<evidence type="ECO:0000259" key="2">
    <source>
        <dbReference type="SMART" id="SM01232"/>
    </source>
</evidence>
<protein>
    <submittedName>
        <fullName evidence="3">Endonuclease VIII</fullName>
    </submittedName>
</protein>
<dbReference type="InterPro" id="IPR035937">
    <property type="entry name" value="FPG_N"/>
</dbReference>
<evidence type="ECO:0000256" key="1">
    <source>
        <dbReference type="ARBA" id="ARBA00009409"/>
    </source>
</evidence>
<dbReference type="GO" id="GO:0003906">
    <property type="term" value="F:DNA-(apurinic or apyrimidinic site) endonuclease activity"/>
    <property type="evidence" value="ECO:0007669"/>
    <property type="project" value="InterPro"/>
</dbReference>
<organism evidence="3 4">
    <name type="scientific">Butyricimonas virosa</name>
    <dbReference type="NCBI Taxonomy" id="544645"/>
    <lineage>
        <taxon>Bacteria</taxon>
        <taxon>Pseudomonadati</taxon>
        <taxon>Bacteroidota</taxon>
        <taxon>Bacteroidia</taxon>
        <taxon>Bacteroidales</taxon>
        <taxon>Odoribacteraceae</taxon>
        <taxon>Butyricimonas</taxon>
    </lineage>
</organism>
<dbReference type="GO" id="GO:0006284">
    <property type="term" value="P:base-excision repair"/>
    <property type="evidence" value="ECO:0007669"/>
    <property type="project" value="InterPro"/>
</dbReference>
<dbReference type="EMBL" id="QSCR01000036">
    <property type="protein sequence ID" value="RGY13449.1"/>
    <property type="molecule type" value="Genomic_DNA"/>
</dbReference>
<dbReference type="GO" id="GO:0034039">
    <property type="term" value="F:8-oxo-7,8-dihydroguanine DNA N-glycosylase activity"/>
    <property type="evidence" value="ECO:0007669"/>
    <property type="project" value="TreeGrafter"/>
</dbReference>
<dbReference type="InterPro" id="IPR010979">
    <property type="entry name" value="Ribosomal_uS13-like_H2TH"/>
</dbReference>
<evidence type="ECO:0000313" key="3">
    <source>
        <dbReference type="EMBL" id="RGY13449.1"/>
    </source>
</evidence>
<feature type="domain" description="Formamidopyrimidine-DNA glycosylase H2TH DNA-binding" evidence="2">
    <location>
        <begin position="139"/>
        <end position="232"/>
    </location>
</feature>
<evidence type="ECO:0000313" key="4">
    <source>
        <dbReference type="Proteomes" id="UP000286063"/>
    </source>
</evidence>
<dbReference type="RefSeq" id="WP_117775521.1">
    <property type="nucleotide sequence ID" value="NZ_CAMFYF010000077.1"/>
</dbReference>
<accession>A0A413IJF7</accession>
<sequence length="280" mass="31061">MIEAPEALCLSEQLNRVIKGKVVTDVIPCYTPHKFAFFNGDPEKYPGMLLGKTVDGACAYGGMVQINVGDAKVVFSDGANLRYYDPDAKLPNKHQLLIGFEDQSCIVVSVRMYGAMWCFVGDSFEGGLMSYYGGAKNKPQVLSEAFDKAYFMSLINDEGVQKKSAKAFLATDQMIPGLGNGVLQDILYLARVHPKTKIAVLSQAKREELFACVKKVLQEIYRLGGRCSEKDLFDQKGGYVPYLSKDTVGSHCVYCGDYILKENYLGGSIYYCNTCQQEER</sequence>
<comment type="similarity">
    <text evidence="1">Belongs to the FPG family.</text>
</comment>
<dbReference type="SUPFAM" id="SSF81624">
    <property type="entry name" value="N-terminal domain of MutM-like DNA repair proteins"/>
    <property type="match status" value="1"/>
</dbReference>
<dbReference type="InterPro" id="IPR015886">
    <property type="entry name" value="H2TH_FPG"/>
</dbReference>
<dbReference type="SUPFAM" id="SSF46946">
    <property type="entry name" value="S13-like H2TH domain"/>
    <property type="match status" value="1"/>
</dbReference>
<gene>
    <name evidence="3" type="ORF">DXA50_16200</name>
</gene>
<dbReference type="Pfam" id="PF06831">
    <property type="entry name" value="H2TH"/>
    <property type="match status" value="1"/>
</dbReference>
<dbReference type="Gene3D" id="1.10.8.50">
    <property type="match status" value="1"/>
</dbReference>
<keyword evidence="3" id="KW-0378">Hydrolase</keyword>
<dbReference type="SMART" id="SM01232">
    <property type="entry name" value="H2TH"/>
    <property type="match status" value="1"/>
</dbReference>
<proteinExistence type="inferred from homology"/>
<keyword evidence="3" id="KW-0255">Endonuclease</keyword>
<dbReference type="Proteomes" id="UP000286063">
    <property type="component" value="Unassembled WGS sequence"/>
</dbReference>
<name>A0A413IJF7_9BACT</name>
<dbReference type="GO" id="GO:0008270">
    <property type="term" value="F:zinc ion binding"/>
    <property type="evidence" value="ECO:0007669"/>
    <property type="project" value="InterPro"/>
</dbReference>
<dbReference type="PANTHER" id="PTHR22993:SF9">
    <property type="entry name" value="FORMAMIDOPYRIMIDINE-DNA GLYCOSYLASE"/>
    <property type="match status" value="1"/>
</dbReference>
<dbReference type="OrthoDB" id="9800855at2"/>
<comment type="caution">
    <text evidence="3">The sequence shown here is derived from an EMBL/GenBank/DDBJ whole genome shotgun (WGS) entry which is preliminary data.</text>
</comment>
<dbReference type="SUPFAM" id="SSF57716">
    <property type="entry name" value="Glucocorticoid receptor-like (DNA-binding domain)"/>
    <property type="match status" value="1"/>
</dbReference>
<dbReference type="PANTHER" id="PTHR22993">
    <property type="entry name" value="FORMAMIDOPYRIMIDINE-DNA GLYCOSYLASE"/>
    <property type="match status" value="1"/>
</dbReference>
<dbReference type="GO" id="GO:0003684">
    <property type="term" value="F:damaged DNA binding"/>
    <property type="evidence" value="ECO:0007669"/>
    <property type="project" value="InterPro"/>
</dbReference>
<keyword evidence="3" id="KW-0540">Nuclease</keyword>
<reference evidence="3 4" key="1">
    <citation type="submission" date="2018-08" db="EMBL/GenBank/DDBJ databases">
        <title>A genome reference for cultivated species of the human gut microbiota.</title>
        <authorList>
            <person name="Zou Y."/>
            <person name="Xue W."/>
            <person name="Luo G."/>
        </authorList>
    </citation>
    <scope>NUCLEOTIDE SEQUENCE [LARGE SCALE GENOMIC DNA]</scope>
    <source>
        <strain evidence="3 4">OF02-7</strain>
    </source>
</reference>
<dbReference type="AlphaFoldDB" id="A0A413IJF7"/>